<organism evidence="2 3">
    <name type="scientific">Diachasmimorpha longicaudata entomopoxvirus</name>
    <dbReference type="NCBI Taxonomy" id="109981"/>
    <lineage>
        <taxon>Viruses</taxon>
        <taxon>Varidnaviria</taxon>
        <taxon>Bamfordvirae</taxon>
        <taxon>Nucleocytoviricota</taxon>
        <taxon>Pokkesviricetes</taxon>
        <taxon>Chitovirales</taxon>
        <taxon>Poxviridae</taxon>
        <taxon>Entomopoxvirinae</taxon>
        <taxon>Epsilonentomopoxvirus</taxon>
        <taxon>Epsilonentomopoxvirus dlongicaudata</taxon>
        <taxon>Diachasmimorpha entomopoxvirus</taxon>
    </lineage>
</organism>
<name>A0A7R5WKB2_9POXV</name>
<keyword evidence="3" id="KW-1185">Reference proteome</keyword>
<proteinExistence type="predicted"/>
<feature type="coiled-coil region" evidence="1">
    <location>
        <begin position="68"/>
        <end position="106"/>
    </location>
</feature>
<keyword evidence="1" id="KW-0175">Coiled coil</keyword>
<accession>A0A7R5WKB2</accession>
<gene>
    <name evidence="2" type="ORF">DLEV_170</name>
</gene>
<evidence type="ECO:0000256" key="1">
    <source>
        <dbReference type="SAM" id="Coils"/>
    </source>
</evidence>
<protein>
    <submittedName>
        <fullName evidence="2">Uncharacterized protein</fullName>
    </submittedName>
</protein>
<evidence type="ECO:0000313" key="2">
    <source>
        <dbReference type="EMBL" id="AKS26461.1"/>
    </source>
</evidence>
<dbReference type="Proteomes" id="UP000593702">
    <property type="component" value="Segment"/>
</dbReference>
<reference evidence="2 3" key="1">
    <citation type="submission" date="2015-04" db="EMBL/GenBank/DDBJ databases">
        <title>Diachasmimorpha longicaudata entomopoxvirus genome.</title>
        <authorList>
            <person name="Coffman K.A."/>
            <person name="Burke G.R."/>
        </authorList>
    </citation>
    <scope>NUCLEOTIDE SEQUENCE [LARGE SCALE GENOMIC DNA]</scope>
</reference>
<dbReference type="EMBL" id="KR095315">
    <property type="protein sequence ID" value="AKS26461.1"/>
    <property type="molecule type" value="Genomic_DNA"/>
</dbReference>
<evidence type="ECO:0000313" key="3">
    <source>
        <dbReference type="Proteomes" id="UP000593702"/>
    </source>
</evidence>
<sequence length="137" mass="16096">MALEAYRDEYLHDINVLQCIDAETIGFDRLPNNLTKIAEAKKLIIDKEAFRRIAANTLELAGEKCIENDMLKEENKELKSENVFYKQQLDENNVIYEDALEKHRKKYSTSLVKKESHSAIERGWRELQLKAKRNQKL</sequence>